<dbReference type="Pfam" id="PF13392">
    <property type="entry name" value="HNH_3"/>
    <property type="match status" value="1"/>
</dbReference>
<dbReference type="EMBL" id="OQ703102">
    <property type="protein sequence ID" value="WGL34778.1"/>
    <property type="molecule type" value="Genomic_DNA"/>
</dbReference>
<organism evidence="2 3">
    <name type="scientific">Escherichia phage vB_EcoP-R1</name>
    <dbReference type="NCBI Taxonomy" id="3038273"/>
    <lineage>
        <taxon>Viruses</taxon>
        <taxon>Duplodnaviria</taxon>
        <taxon>Heunggongvirae</taxon>
        <taxon>Uroviricota</taxon>
        <taxon>Caudoviricetes</taxon>
        <taxon>Autographivirales</taxon>
        <taxon>Autotranscriptaviridae</taxon>
        <taxon>Studiervirinae</taxon>
        <taxon>Kayfunavirus</taxon>
        <taxon>Kayfunavirus R1</taxon>
    </lineage>
</organism>
<reference evidence="2" key="1">
    <citation type="submission" date="2023-03" db="EMBL/GenBank/DDBJ databases">
        <title>Characterization of bacteriophage vB_EcoP-R1 and Its Antibiofilm Efficacy.</title>
        <authorList>
            <person name="Shi Z.X."/>
            <person name="Liu G.Y."/>
        </authorList>
    </citation>
    <scope>NUCLEOTIDE SEQUENCE</scope>
</reference>
<proteinExistence type="predicted"/>
<dbReference type="SUPFAM" id="SSF54060">
    <property type="entry name" value="His-Me finger endonucleases"/>
    <property type="match status" value="1"/>
</dbReference>
<evidence type="ECO:0000313" key="2">
    <source>
        <dbReference type="EMBL" id="WGL34778.1"/>
    </source>
</evidence>
<dbReference type="Proteomes" id="UP001178120">
    <property type="component" value="Segment"/>
</dbReference>
<protein>
    <recommendedName>
        <fullName evidence="1">HNH nuclease domain-containing protein</fullName>
    </recommendedName>
</protein>
<dbReference type="Gene3D" id="3.90.75.20">
    <property type="match status" value="1"/>
</dbReference>
<name>A0AA47LWB8_9CAUD</name>
<keyword evidence="3" id="KW-1185">Reference proteome</keyword>
<dbReference type="InterPro" id="IPR003615">
    <property type="entry name" value="HNH_nuc"/>
</dbReference>
<accession>A0AA47LWB8</accession>
<sequence>MTGCIEWKWAKSSAGYGQKRIDGKLVYMHRLAYADAHGPIPDGMLVRHKCDNPACFNVNHLELGTQRDNMQDASKRGRVNKTKMARGEDQGLSVLTEDLVREIRKSTVGCTTLARELGVSKSTVLRVRQGKTWRHVDG</sequence>
<evidence type="ECO:0000313" key="3">
    <source>
        <dbReference type="Proteomes" id="UP001178120"/>
    </source>
</evidence>
<evidence type="ECO:0000259" key="1">
    <source>
        <dbReference type="Pfam" id="PF13392"/>
    </source>
</evidence>
<dbReference type="InterPro" id="IPR044925">
    <property type="entry name" value="His-Me_finger_sf"/>
</dbReference>
<feature type="domain" description="HNH nuclease" evidence="1">
    <location>
        <begin position="26"/>
        <end position="71"/>
    </location>
</feature>